<accession>A0A0C9YMW2</accession>
<reference evidence="2" key="2">
    <citation type="submission" date="2015-01" db="EMBL/GenBank/DDBJ databases">
        <title>Evolutionary Origins and Diversification of the Mycorrhizal Mutualists.</title>
        <authorList>
            <consortium name="DOE Joint Genome Institute"/>
            <consortium name="Mycorrhizal Genomics Consortium"/>
            <person name="Kohler A."/>
            <person name="Kuo A."/>
            <person name="Nagy L.G."/>
            <person name="Floudas D."/>
            <person name="Copeland A."/>
            <person name="Barry K.W."/>
            <person name="Cichocki N."/>
            <person name="Veneault-Fourrey C."/>
            <person name="LaButti K."/>
            <person name="Lindquist E.A."/>
            <person name="Lipzen A."/>
            <person name="Lundell T."/>
            <person name="Morin E."/>
            <person name="Murat C."/>
            <person name="Riley R."/>
            <person name="Ohm R."/>
            <person name="Sun H."/>
            <person name="Tunlid A."/>
            <person name="Henrissat B."/>
            <person name="Grigoriev I.V."/>
            <person name="Hibbett D.S."/>
            <person name="Martin F."/>
        </authorList>
    </citation>
    <scope>NUCLEOTIDE SEQUENCE [LARGE SCALE GENOMIC DNA]</scope>
    <source>
        <strain evidence="2">441</strain>
    </source>
</reference>
<dbReference type="HOGENOM" id="CLU_3107264_0_0_1"/>
<dbReference type="EMBL" id="KN833702">
    <property type="protein sequence ID" value="KIK26340.1"/>
    <property type="molecule type" value="Genomic_DNA"/>
</dbReference>
<reference evidence="1 2" key="1">
    <citation type="submission" date="2014-04" db="EMBL/GenBank/DDBJ databases">
        <authorList>
            <consortium name="DOE Joint Genome Institute"/>
            <person name="Kuo A."/>
            <person name="Kohler A."/>
            <person name="Costa M.D."/>
            <person name="Nagy L.G."/>
            <person name="Floudas D."/>
            <person name="Copeland A."/>
            <person name="Barry K.W."/>
            <person name="Cichocki N."/>
            <person name="Veneault-Fourrey C."/>
            <person name="LaButti K."/>
            <person name="Lindquist E.A."/>
            <person name="Lipzen A."/>
            <person name="Lundell T."/>
            <person name="Morin E."/>
            <person name="Murat C."/>
            <person name="Sun H."/>
            <person name="Tunlid A."/>
            <person name="Henrissat B."/>
            <person name="Grigoriev I.V."/>
            <person name="Hibbett D.S."/>
            <person name="Martin F."/>
            <person name="Nordberg H.P."/>
            <person name="Cantor M.N."/>
            <person name="Hua S.X."/>
        </authorList>
    </citation>
    <scope>NUCLEOTIDE SEQUENCE [LARGE SCALE GENOMIC DNA]</scope>
    <source>
        <strain evidence="1 2">441</strain>
    </source>
</reference>
<evidence type="ECO:0000313" key="1">
    <source>
        <dbReference type="EMBL" id="KIK26340.1"/>
    </source>
</evidence>
<dbReference type="AlphaFoldDB" id="A0A0C9YMW2"/>
<proteinExistence type="predicted"/>
<name>A0A0C9YMW2_9AGAM</name>
<dbReference type="Proteomes" id="UP000054018">
    <property type="component" value="Unassembled WGS sequence"/>
</dbReference>
<keyword evidence="2" id="KW-1185">Reference proteome</keyword>
<organism evidence="1 2">
    <name type="scientific">Pisolithus microcarpus 441</name>
    <dbReference type="NCBI Taxonomy" id="765257"/>
    <lineage>
        <taxon>Eukaryota</taxon>
        <taxon>Fungi</taxon>
        <taxon>Dikarya</taxon>
        <taxon>Basidiomycota</taxon>
        <taxon>Agaricomycotina</taxon>
        <taxon>Agaricomycetes</taxon>
        <taxon>Agaricomycetidae</taxon>
        <taxon>Boletales</taxon>
        <taxon>Sclerodermatineae</taxon>
        <taxon>Pisolithaceae</taxon>
        <taxon>Pisolithus</taxon>
    </lineage>
</organism>
<gene>
    <name evidence="1" type="ORF">PISMIDRAFT_9000</name>
</gene>
<sequence>MPTPLPPNPFPRSVFHATCRRCLALEAEASYLQAPKTCPTPIAFNATSPQR</sequence>
<protein>
    <submittedName>
        <fullName evidence="1">Uncharacterized protein</fullName>
    </submittedName>
</protein>
<evidence type="ECO:0000313" key="2">
    <source>
        <dbReference type="Proteomes" id="UP000054018"/>
    </source>
</evidence>